<dbReference type="HAMAP" id="MF_00179">
    <property type="entry name" value="RibA"/>
    <property type="match status" value="1"/>
</dbReference>
<evidence type="ECO:0000256" key="9">
    <source>
        <dbReference type="ARBA" id="ARBA00022801"/>
    </source>
</evidence>
<dbReference type="SUPFAM" id="SSF55821">
    <property type="entry name" value="YrdC/RibB"/>
    <property type="match status" value="1"/>
</dbReference>
<feature type="binding site" evidence="13">
    <location>
        <position position="282"/>
    </location>
    <ligand>
        <name>GTP</name>
        <dbReference type="ChEBI" id="CHEBI:37565"/>
    </ligand>
</feature>
<dbReference type="Gene3D" id="3.40.50.10990">
    <property type="entry name" value="GTP cyclohydrolase II"/>
    <property type="match status" value="1"/>
</dbReference>
<comment type="function">
    <text evidence="2">Catalyzes the conversion of D-ribulose 5-phosphate to formate and 3,4-dihydroxy-2-butanone 4-phosphate.</text>
</comment>
<dbReference type="GO" id="GO:0005525">
    <property type="term" value="F:GTP binding"/>
    <property type="evidence" value="ECO:0007669"/>
    <property type="project" value="UniProtKB-KW"/>
</dbReference>
<keyword evidence="10 13" id="KW-0862">Zinc</keyword>
<dbReference type="InterPro" id="IPR032677">
    <property type="entry name" value="GTP_cyclohydro_II"/>
</dbReference>
<dbReference type="InterPro" id="IPR017945">
    <property type="entry name" value="DHBP_synth_RibB-like_a/b_dom"/>
</dbReference>
<evidence type="ECO:0000313" key="16">
    <source>
        <dbReference type="EMBL" id="BCY25899.1"/>
    </source>
</evidence>
<dbReference type="EMBL" id="AP024747">
    <property type="protein sequence ID" value="BCY25899.1"/>
    <property type="molecule type" value="Genomic_DNA"/>
</dbReference>
<dbReference type="PANTHER" id="PTHR21327">
    <property type="entry name" value="GTP CYCLOHYDROLASE II-RELATED"/>
    <property type="match status" value="1"/>
</dbReference>
<comment type="similarity">
    <text evidence="5">In the N-terminal section; belongs to the DHBP synthase family.</text>
</comment>
<dbReference type="GeneID" id="92881111"/>
<dbReference type="GO" id="GO:0005829">
    <property type="term" value="C:cytosol"/>
    <property type="evidence" value="ECO:0007669"/>
    <property type="project" value="TreeGrafter"/>
</dbReference>
<evidence type="ECO:0000256" key="6">
    <source>
        <dbReference type="ARBA" id="ARBA00022619"/>
    </source>
</evidence>
<dbReference type="GO" id="GO:0008270">
    <property type="term" value="F:zinc ion binding"/>
    <property type="evidence" value="ECO:0007669"/>
    <property type="project" value="UniProtKB-UniRule"/>
</dbReference>
<dbReference type="Pfam" id="PF00925">
    <property type="entry name" value="GTP_cyclohydro2"/>
    <property type="match status" value="1"/>
</dbReference>
<sequence>MLNTIEEALTELRAGRPVLVTDDADRENEGDAILAAELAEPCWVGWMVRHTSGYLCAPMTEERADQLGLPLMWPTSQDPLRTRYTVAVDAARGITTGIDAAQRARTARVLADAASTPTDLVRPGHVLPLRARAGGVLDRRGHTEAAVDLARLAGLEPVGLIGELVGDDGMCLRADAIADLARTEGLAFITIDQLALWRQTHDPLSVAPIQRVLALASAQLPTRYGQFTITGYRDNLTGAEHVLLTGEKGIDADDGGPAWVRVHSECLTGDSLGSLRCDCGDQLVAVQQHVCRHGGAIILLRGHEGRATGLLNKIAAYCAQDGGLDTVDAQTDLGLPVDAREYGAAVAILADIGITNVRLLTNNPAKAEALRERGLEVTMSPLGTPARPEDERYLRTKRDRMGHVLTLGDDLSKISTQPLTGTHATPITPAPSIKGDRS</sequence>
<dbReference type="GO" id="GO:0008686">
    <property type="term" value="F:3,4-dihydroxy-2-butanone-4-phosphate synthase activity"/>
    <property type="evidence" value="ECO:0007669"/>
    <property type="project" value="UniProtKB-EC"/>
</dbReference>
<evidence type="ECO:0000256" key="3">
    <source>
        <dbReference type="ARBA" id="ARBA00004853"/>
    </source>
</evidence>
<comment type="catalytic activity">
    <reaction evidence="12 13">
        <text>GTP + 4 H2O = 2,5-diamino-6-hydroxy-4-(5-phosphoribosylamino)-pyrimidine + formate + 2 phosphate + 3 H(+)</text>
        <dbReference type="Rhea" id="RHEA:23704"/>
        <dbReference type="ChEBI" id="CHEBI:15377"/>
        <dbReference type="ChEBI" id="CHEBI:15378"/>
        <dbReference type="ChEBI" id="CHEBI:15740"/>
        <dbReference type="ChEBI" id="CHEBI:37565"/>
        <dbReference type="ChEBI" id="CHEBI:43474"/>
        <dbReference type="ChEBI" id="CHEBI:58614"/>
        <dbReference type="EC" id="3.5.4.25"/>
    </reaction>
</comment>
<feature type="binding site" evidence="13">
    <location>
        <begin position="261"/>
        <end position="265"/>
    </location>
    <ligand>
        <name>GTP</name>
        <dbReference type="ChEBI" id="CHEBI:37565"/>
    </ligand>
</feature>
<keyword evidence="9 13" id="KW-0378">Hydrolase</keyword>
<dbReference type="CDD" id="cd00641">
    <property type="entry name" value="GTP_cyclohydro2"/>
    <property type="match status" value="1"/>
</dbReference>
<dbReference type="SUPFAM" id="SSF142695">
    <property type="entry name" value="RibA-like"/>
    <property type="match status" value="1"/>
</dbReference>
<feature type="binding site" evidence="13">
    <location>
        <position position="326"/>
    </location>
    <ligand>
        <name>GTP</name>
        <dbReference type="ChEBI" id="CHEBI:37565"/>
    </ligand>
</feature>
<dbReference type="EC" id="3.5.4.25" evidence="13"/>
<keyword evidence="7 13" id="KW-0479">Metal-binding</keyword>
<evidence type="ECO:0000256" key="8">
    <source>
        <dbReference type="ARBA" id="ARBA00022741"/>
    </source>
</evidence>
<comment type="similarity">
    <text evidence="13">Belongs to the GTP cyclohydrolase II family.</text>
</comment>
<gene>
    <name evidence="13" type="primary">ribA</name>
    <name evidence="16" type="ORF">KB1_18890</name>
</gene>
<reference evidence="16" key="1">
    <citation type="submission" date="2021-06" db="EMBL/GenBank/DDBJ databases">
        <title>Genome sequence of Cutibacterium modestum strain KB17-24694.</title>
        <authorList>
            <person name="Dekio I."/>
            <person name="Asahina A."/>
            <person name="Nishida M."/>
        </authorList>
    </citation>
    <scope>NUCLEOTIDE SEQUENCE</scope>
    <source>
        <strain evidence="16">KB17-24694</strain>
    </source>
</reference>
<protein>
    <recommendedName>
        <fullName evidence="13">GTP cyclohydrolase-2</fullName>
        <ecNumber evidence="13">3.5.4.25</ecNumber>
    </recommendedName>
    <alternativeName>
        <fullName evidence="13">GTP cyclohydrolase II</fullName>
    </alternativeName>
</protein>
<dbReference type="Pfam" id="PF00926">
    <property type="entry name" value="DHBP_synthase"/>
    <property type="match status" value="1"/>
</dbReference>
<dbReference type="InterPro" id="IPR000422">
    <property type="entry name" value="DHBP_synthase_RibB"/>
</dbReference>
<comment type="function">
    <text evidence="13">Catalyzes the conversion of GTP to 2,5-diamino-6-ribosylamino-4(3H)-pyrimidinone 5'-phosphate (DARP), formate and pyrophosphate.</text>
</comment>
<feature type="binding site" evidence="13">
    <location>
        <begin position="304"/>
        <end position="306"/>
    </location>
    <ligand>
        <name>GTP</name>
        <dbReference type="ChEBI" id="CHEBI:37565"/>
    </ligand>
</feature>
<keyword evidence="11 13" id="KW-0342">GTP-binding</keyword>
<feature type="binding site" evidence="13">
    <location>
        <position position="279"/>
    </location>
    <ligand>
        <name>Zn(2+)</name>
        <dbReference type="ChEBI" id="CHEBI:29105"/>
        <note>catalytic</note>
    </ligand>
</feature>
<dbReference type="Proteomes" id="UP000825072">
    <property type="component" value="Chromosome 1"/>
</dbReference>
<dbReference type="InterPro" id="IPR036144">
    <property type="entry name" value="RibA-like_sf"/>
</dbReference>
<dbReference type="InterPro" id="IPR000926">
    <property type="entry name" value="RibA"/>
</dbReference>
<organism evidence="16 17">
    <name type="scientific">Cutibacterium modestum</name>
    <dbReference type="NCBI Taxonomy" id="2559073"/>
    <lineage>
        <taxon>Bacteria</taxon>
        <taxon>Bacillati</taxon>
        <taxon>Actinomycetota</taxon>
        <taxon>Actinomycetes</taxon>
        <taxon>Propionibacteriales</taxon>
        <taxon>Propionibacteriaceae</taxon>
        <taxon>Cutibacterium</taxon>
    </lineage>
</organism>
<evidence type="ECO:0000256" key="2">
    <source>
        <dbReference type="ARBA" id="ARBA00002284"/>
    </source>
</evidence>
<evidence type="ECO:0000256" key="14">
    <source>
        <dbReference type="SAM" id="MobiDB-lite"/>
    </source>
</evidence>
<evidence type="ECO:0000256" key="11">
    <source>
        <dbReference type="ARBA" id="ARBA00023134"/>
    </source>
</evidence>
<dbReference type="NCBIfam" id="NF001591">
    <property type="entry name" value="PRK00393.1"/>
    <property type="match status" value="1"/>
</dbReference>
<dbReference type="RefSeq" id="WP_002528645.1">
    <property type="nucleotide sequence ID" value="NZ_AP024747.1"/>
</dbReference>
<keyword evidence="6 13" id="KW-0686">Riboflavin biosynthesis</keyword>
<name>A0AAD1NWL4_9ACTN</name>
<comment type="catalytic activity">
    <reaction evidence="1">
        <text>D-ribulose 5-phosphate = (2S)-2-hydroxy-3-oxobutyl phosphate + formate + H(+)</text>
        <dbReference type="Rhea" id="RHEA:18457"/>
        <dbReference type="ChEBI" id="CHEBI:15378"/>
        <dbReference type="ChEBI" id="CHEBI:15740"/>
        <dbReference type="ChEBI" id="CHEBI:58121"/>
        <dbReference type="ChEBI" id="CHEBI:58830"/>
        <dbReference type="EC" id="4.1.99.12"/>
    </reaction>
</comment>
<evidence type="ECO:0000256" key="1">
    <source>
        <dbReference type="ARBA" id="ARBA00000141"/>
    </source>
</evidence>
<feature type="active site" description="Proton acceptor" evidence="13">
    <location>
        <position position="338"/>
    </location>
</feature>
<feature type="active site" description="Nucleophile" evidence="13">
    <location>
        <position position="340"/>
    </location>
</feature>
<dbReference type="PIRSF" id="PIRSF001259">
    <property type="entry name" value="RibA"/>
    <property type="match status" value="1"/>
</dbReference>
<feature type="binding site" evidence="13">
    <location>
        <position position="361"/>
    </location>
    <ligand>
        <name>GTP</name>
        <dbReference type="ChEBI" id="CHEBI:37565"/>
    </ligand>
</feature>
<dbReference type="GO" id="GO:0003935">
    <property type="term" value="F:GTP cyclohydrolase II activity"/>
    <property type="evidence" value="ECO:0007669"/>
    <property type="project" value="UniProtKB-UniRule"/>
</dbReference>
<feature type="compositionally biased region" description="Polar residues" evidence="14">
    <location>
        <begin position="413"/>
        <end position="425"/>
    </location>
</feature>
<evidence type="ECO:0000259" key="15">
    <source>
        <dbReference type="Pfam" id="PF00925"/>
    </source>
</evidence>
<proteinExistence type="inferred from homology"/>
<dbReference type="NCBIfam" id="TIGR00506">
    <property type="entry name" value="ribB"/>
    <property type="match status" value="1"/>
</dbReference>
<feature type="region of interest" description="Disordered" evidence="14">
    <location>
        <begin position="413"/>
        <end position="438"/>
    </location>
</feature>
<evidence type="ECO:0000256" key="4">
    <source>
        <dbReference type="ARBA" id="ARBA00004904"/>
    </source>
</evidence>
<dbReference type="Gene3D" id="3.90.870.10">
    <property type="entry name" value="DHBP synthase"/>
    <property type="match status" value="1"/>
</dbReference>
<dbReference type="PANTHER" id="PTHR21327:SF18">
    <property type="entry name" value="3,4-DIHYDROXY-2-BUTANONE 4-PHOSPHATE SYNTHASE"/>
    <property type="match status" value="1"/>
</dbReference>
<feature type="binding site" evidence="13">
    <location>
        <position position="266"/>
    </location>
    <ligand>
        <name>Zn(2+)</name>
        <dbReference type="ChEBI" id="CHEBI:29105"/>
        <note>catalytic</note>
    </ligand>
</feature>
<dbReference type="AlphaFoldDB" id="A0AAD1NWL4"/>
<dbReference type="GO" id="GO:0009231">
    <property type="term" value="P:riboflavin biosynthetic process"/>
    <property type="evidence" value="ECO:0007669"/>
    <property type="project" value="UniProtKB-UniRule"/>
</dbReference>
<keyword evidence="8 13" id="KW-0547">Nucleotide-binding</keyword>
<accession>A0AAD1NWL4</accession>
<evidence type="ECO:0000256" key="12">
    <source>
        <dbReference type="ARBA" id="ARBA00049295"/>
    </source>
</evidence>
<evidence type="ECO:0000256" key="5">
    <source>
        <dbReference type="ARBA" id="ARBA00005520"/>
    </source>
</evidence>
<comment type="pathway">
    <text evidence="3 13">Cofactor biosynthesis; riboflavin biosynthesis; 5-amino-6-(D-ribitylamino)uracil from GTP: step 1/4.</text>
</comment>
<evidence type="ECO:0000313" key="17">
    <source>
        <dbReference type="Proteomes" id="UP000825072"/>
    </source>
</evidence>
<comment type="pathway">
    <text evidence="4">Cofactor biosynthesis; riboflavin biosynthesis; 2-hydroxy-3-oxobutyl phosphate from D-ribulose 5-phosphate: step 1/1.</text>
</comment>
<evidence type="ECO:0000256" key="7">
    <source>
        <dbReference type="ARBA" id="ARBA00022723"/>
    </source>
</evidence>
<evidence type="ECO:0000256" key="13">
    <source>
        <dbReference type="HAMAP-Rule" id="MF_00179"/>
    </source>
</evidence>
<feature type="binding site" evidence="13">
    <location>
        <position position="366"/>
    </location>
    <ligand>
        <name>GTP</name>
        <dbReference type="ChEBI" id="CHEBI:37565"/>
    </ligand>
</feature>
<comment type="cofactor">
    <cofactor evidence="13">
        <name>Zn(2+)</name>
        <dbReference type="ChEBI" id="CHEBI:29105"/>
    </cofactor>
    <text evidence="13">Binds 1 zinc ion per subunit.</text>
</comment>
<feature type="domain" description="GTP cyclohydrolase II" evidence="15">
    <location>
        <begin position="217"/>
        <end position="378"/>
    </location>
</feature>
<feature type="binding site" evidence="13">
    <location>
        <position position="277"/>
    </location>
    <ligand>
        <name>Zn(2+)</name>
        <dbReference type="ChEBI" id="CHEBI:29105"/>
        <note>catalytic</note>
    </ligand>
</feature>
<evidence type="ECO:0000256" key="10">
    <source>
        <dbReference type="ARBA" id="ARBA00022833"/>
    </source>
</evidence>